<evidence type="ECO:0000259" key="4">
    <source>
        <dbReference type="SMART" id="SM00470"/>
    </source>
</evidence>
<dbReference type="Gene3D" id="3.90.1530.30">
    <property type="match status" value="1"/>
</dbReference>
<dbReference type="SMART" id="SM00470">
    <property type="entry name" value="ParB"/>
    <property type="match status" value="1"/>
</dbReference>
<dbReference type="FunFam" id="3.90.1530.30:FF:000001">
    <property type="entry name" value="Chromosome partitioning protein ParB"/>
    <property type="match status" value="1"/>
</dbReference>
<gene>
    <name evidence="5" type="ORF">CCAX7_12700</name>
</gene>
<dbReference type="GO" id="GO:0045881">
    <property type="term" value="P:positive regulation of sporulation resulting in formation of a cellular spore"/>
    <property type="evidence" value="ECO:0007669"/>
    <property type="project" value="TreeGrafter"/>
</dbReference>
<dbReference type="InterPro" id="IPR050336">
    <property type="entry name" value="Chromosome_partition/occlusion"/>
</dbReference>
<dbReference type="FunCoup" id="A0A402D4A5">
    <property type="interactions" value="366"/>
</dbReference>
<evidence type="ECO:0000313" key="5">
    <source>
        <dbReference type="EMBL" id="BDI29219.1"/>
    </source>
</evidence>
<proteinExistence type="inferred from homology"/>
<name>A0A402D4A5_9BACT</name>
<dbReference type="SUPFAM" id="SSF110849">
    <property type="entry name" value="ParB/Sulfiredoxin"/>
    <property type="match status" value="1"/>
</dbReference>
<evidence type="ECO:0000313" key="6">
    <source>
        <dbReference type="Proteomes" id="UP000287394"/>
    </source>
</evidence>
<feature type="region of interest" description="Disordered" evidence="3">
    <location>
        <begin position="1"/>
        <end position="52"/>
    </location>
</feature>
<reference evidence="5 6" key="1">
    <citation type="journal article" date="2019" name="Int. J. Syst. Evol. Microbiol.">
        <title>Capsulimonas corticalis gen. nov., sp. nov., an aerobic capsulated bacterium, of a novel bacterial order, Capsulimonadales ord. nov., of the class Armatimonadia of the phylum Armatimonadetes.</title>
        <authorList>
            <person name="Li J."/>
            <person name="Kudo C."/>
            <person name="Tonouchi A."/>
        </authorList>
    </citation>
    <scope>NUCLEOTIDE SEQUENCE [LARGE SCALE GENOMIC DNA]</scope>
    <source>
        <strain evidence="5 6">AX-7</strain>
    </source>
</reference>
<comment type="similarity">
    <text evidence="1">Belongs to the ParB family.</text>
</comment>
<protein>
    <submittedName>
        <fullName evidence="5">Chromosome partitioning protein ParB</fullName>
    </submittedName>
</protein>
<keyword evidence="6" id="KW-1185">Reference proteome</keyword>
<dbReference type="NCBIfam" id="TIGR00180">
    <property type="entry name" value="parB_part"/>
    <property type="match status" value="1"/>
</dbReference>
<dbReference type="Pfam" id="PF02195">
    <property type="entry name" value="ParB_N"/>
    <property type="match status" value="1"/>
</dbReference>
<organism evidence="5 6">
    <name type="scientific">Capsulimonas corticalis</name>
    <dbReference type="NCBI Taxonomy" id="2219043"/>
    <lineage>
        <taxon>Bacteria</taxon>
        <taxon>Bacillati</taxon>
        <taxon>Armatimonadota</taxon>
        <taxon>Armatimonadia</taxon>
        <taxon>Capsulimonadales</taxon>
        <taxon>Capsulimonadaceae</taxon>
        <taxon>Capsulimonas</taxon>
    </lineage>
</organism>
<dbReference type="InterPro" id="IPR036086">
    <property type="entry name" value="ParB/Sulfiredoxin_sf"/>
</dbReference>
<feature type="domain" description="ParB-like N-terminal" evidence="4">
    <location>
        <begin position="56"/>
        <end position="146"/>
    </location>
</feature>
<dbReference type="AlphaFoldDB" id="A0A402D4A5"/>
<evidence type="ECO:0000256" key="3">
    <source>
        <dbReference type="SAM" id="MobiDB-lite"/>
    </source>
</evidence>
<dbReference type="RefSeq" id="WP_119324335.1">
    <property type="nucleotide sequence ID" value="NZ_AP025739.1"/>
</dbReference>
<dbReference type="InterPro" id="IPR003115">
    <property type="entry name" value="ParB_N"/>
</dbReference>
<feature type="compositionally biased region" description="Basic and acidic residues" evidence="3">
    <location>
        <begin position="1"/>
        <end position="11"/>
    </location>
</feature>
<keyword evidence="2" id="KW-0238">DNA-binding</keyword>
<dbReference type="PANTHER" id="PTHR33375">
    <property type="entry name" value="CHROMOSOME-PARTITIONING PROTEIN PARB-RELATED"/>
    <property type="match status" value="1"/>
</dbReference>
<dbReference type="InterPro" id="IPR041468">
    <property type="entry name" value="HTH_ParB/Spo0J"/>
</dbReference>
<evidence type="ECO:0000256" key="2">
    <source>
        <dbReference type="ARBA" id="ARBA00023125"/>
    </source>
</evidence>
<dbReference type="InterPro" id="IPR004437">
    <property type="entry name" value="ParB/RepB/Spo0J"/>
</dbReference>
<dbReference type="GO" id="GO:0003677">
    <property type="term" value="F:DNA binding"/>
    <property type="evidence" value="ECO:0007669"/>
    <property type="project" value="UniProtKB-KW"/>
</dbReference>
<dbReference type="GO" id="GO:0005694">
    <property type="term" value="C:chromosome"/>
    <property type="evidence" value="ECO:0007669"/>
    <property type="project" value="TreeGrafter"/>
</dbReference>
<dbReference type="Pfam" id="PF17762">
    <property type="entry name" value="HTH_ParB"/>
    <property type="match status" value="1"/>
</dbReference>
<dbReference type="PANTHER" id="PTHR33375:SF8">
    <property type="entry name" value="NUCLEOID OCCLUSION PROTEIN"/>
    <property type="match status" value="1"/>
</dbReference>
<sequence>MERSKPAEKSRLGRGLSSLIPPSARPITATAEEPPKTAPTAEAVPAAPENPQDAVQRLAVTSIRANTFQPRDSFDDAALEDLSNSISAHGILQPIMVRASGKGKYELVAGERRFRAAKRAGLETVPAIVRELTDEESLTVALIENIQREDLNAIEAAKGYRQLLDQFGLTQTELARQLGKAQPTIANALRLLKLDLEMQQSISHGQMSEEHGKALLSLQNEDQRFKLWEKVIANQLSVAETRRLAMKISQDADAEEAPVAPARDVHWIALEDRLRTAFGMKVGLRPSPKGGGTLTIEFSDPEEVEGILDRIR</sequence>
<dbReference type="OrthoDB" id="9802051at2"/>
<evidence type="ECO:0000256" key="1">
    <source>
        <dbReference type="ARBA" id="ARBA00006295"/>
    </source>
</evidence>
<dbReference type="InterPro" id="IPR057240">
    <property type="entry name" value="ParB_dimer_C"/>
</dbReference>
<dbReference type="EMBL" id="AP025739">
    <property type="protein sequence ID" value="BDI29219.1"/>
    <property type="molecule type" value="Genomic_DNA"/>
</dbReference>
<dbReference type="GO" id="GO:0007059">
    <property type="term" value="P:chromosome segregation"/>
    <property type="evidence" value="ECO:0007669"/>
    <property type="project" value="TreeGrafter"/>
</dbReference>
<dbReference type="KEGG" id="ccot:CCAX7_12700"/>
<dbReference type="Gene3D" id="1.10.10.2830">
    <property type="match status" value="1"/>
</dbReference>
<feature type="compositionally biased region" description="Low complexity" evidence="3">
    <location>
        <begin position="26"/>
        <end position="51"/>
    </location>
</feature>
<accession>A0A402D4A5</accession>
<dbReference type="CDD" id="cd16393">
    <property type="entry name" value="SPO0J_N"/>
    <property type="match status" value="1"/>
</dbReference>
<dbReference type="Pfam" id="PF23552">
    <property type="entry name" value="ParB_C"/>
    <property type="match status" value="1"/>
</dbReference>
<dbReference type="FunFam" id="1.10.10.2830:FF:000001">
    <property type="entry name" value="Chromosome partitioning protein ParB"/>
    <property type="match status" value="1"/>
</dbReference>
<dbReference type="Proteomes" id="UP000287394">
    <property type="component" value="Chromosome"/>
</dbReference>